<comment type="caution">
    <text evidence="1">The sequence shown here is derived from an EMBL/GenBank/DDBJ whole genome shotgun (WGS) entry which is preliminary data.</text>
</comment>
<dbReference type="OrthoDB" id="2423197at2759"/>
<gene>
    <name evidence="1" type="ORF">CPELLU_LOCUS7281</name>
</gene>
<evidence type="ECO:0000313" key="2">
    <source>
        <dbReference type="Proteomes" id="UP000789759"/>
    </source>
</evidence>
<accession>A0A9N9GHX7</accession>
<reference evidence="1" key="1">
    <citation type="submission" date="2021-06" db="EMBL/GenBank/DDBJ databases">
        <authorList>
            <person name="Kallberg Y."/>
            <person name="Tangrot J."/>
            <person name="Rosling A."/>
        </authorList>
    </citation>
    <scope>NUCLEOTIDE SEQUENCE</scope>
    <source>
        <strain evidence="1">FL966</strain>
    </source>
</reference>
<keyword evidence="2" id="KW-1185">Reference proteome</keyword>
<sequence>MEESEIYNCTENGLIIDSHGIHFAKECSLELQPTICSDDLTSNFQAKLVVSAKRYDSYLLEYHIHPSAIKLKQCDWIFEKTSDFLENILTDVYLEIQCPRVELTLRGNIKPSKKLLLEVENALKHSDSSHSYRDLVKIFRTYGHFLPRKVILGYKIYQLHNLAINEELSEESSEQIQAEWTSYEDFNVNHSNILNKWEILIKHYNFDVSYLVSISGDVIMREELKEWMEGCLMGDNPLQIISWNELYPLYDIFDETLCKNVKSTLGIDEQTENFGIKEKVLMTGAIPIEVSEYYYRVNFSSKLNSINYQIFGKLMTEDGNPIDKAIIKFEYMDIHGFSVRIKNLDLDVIGQSTHSRITWLMIGNPIEIIGHYNQKTRIITVLSLDNTSRTNITKRDIQLNIPKNLPEKSILITSVIYSLSNYEPNFVTTIQNYDYDKINITICDYSDLDDDEEEHLNKLEYSIQWCILQIPEEQEFRDESGSIVTTTHLRAMGQIIDGTEVGKGDKQISDKAVKESNITKY</sequence>
<protein>
    <submittedName>
        <fullName evidence="1">10248_t:CDS:1</fullName>
    </submittedName>
</protein>
<dbReference type="AlphaFoldDB" id="A0A9N9GHX7"/>
<dbReference type="Proteomes" id="UP000789759">
    <property type="component" value="Unassembled WGS sequence"/>
</dbReference>
<name>A0A9N9GHX7_9GLOM</name>
<organism evidence="1 2">
    <name type="scientific">Cetraspora pellucida</name>
    <dbReference type="NCBI Taxonomy" id="1433469"/>
    <lineage>
        <taxon>Eukaryota</taxon>
        <taxon>Fungi</taxon>
        <taxon>Fungi incertae sedis</taxon>
        <taxon>Mucoromycota</taxon>
        <taxon>Glomeromycotina</taxon>
        <taxon>Glomeromycetes</taxon>
        <taxon>Diversisporales</taxon>
        <taxon>Gigasporaceae</taxon>
        <taxon>Cetraspora</taxon>
    </lineage>
</organism>
<proteinExistence type="predicted"/>
<evidence type="ECO:0000313" key="1">
    <source>
        <dbReference type="EMBL" id="CAG8607317.1"/>
    </source>
</evidence>
<dbReference type="EMBL" id="CAJVQA010004823">
    <property type="protein sequence ID" value="CAG8607317.1"/>
    <property type="molecule type" value="Genomic_DNA"/>
</dbReference>